<evidence type="ECO:0000256" key="7">
    <source>
        <dbReference type="ARBA" id="ARBA00022777"/>
    </source>
</evidence>
<dbReference type="PIRSF" id="PIRSF000728">
    <property type="entry name" value="NAGK"/>
    <property type="match status" value="1"/>
</dbReference>
<dbReference type="PANTHER" id="PTHR23342">
    <property type="entry name" value="N-ACETYLGLUTAMATE SYNTHASE"/>
    <property type="match status" value="1"/>
</dbReference>
<comment type="catalytic activity">
    <reaction evidence="9">
        <text>N-acetyl-L-glutamate + ATP = N-acetyl-L-glutamyl 5-phosphate + ADP</text>
        <dbReference type="Rhea" id="RHEA:14629"/>
        <dbReference type="ChEBI" id="CHEBI:30616"/>
        <dbReference type="ChEBI" id="CHEBI:44337"/>
        <dbReference type="ChEBI" id="CHEBI:57936"/>
        <dbReference type="ChEBI" id="CHEBI:456216"/>
        <dbReference type="EC" id="2.7.2.8"/>
    </reaction>
</comment>
<evidence type="ECO:0000256" key="9">
    <source>
        <dbReference type="ARBA" id="ARBA00048141"/>
    </source>
</evidence>
<reference evidence="11 12" key="1">
    <citation type="submission" date="2021-01" db="EMBL/GenBank/DDBJ databases">
        <title>Genome Sequencing of Type Strains.</title>
        <authorList>
            <person name="Lemaire J.F."/>
            <person name="Inderbitzin P."/>
            <person name="Collins S.B."/>
            <person name="Wespe N."/>
            <person name="Knight-Connoni V."/>
        </authorList>
    </citation>
    <scope>NUCLEOTIDE SEQUENCE [LARGE SCALE GENOMIC DNA]</scope>
    <source>
        <strain evidence="11 12">DSM 14730</strain>
    </source>
</reference>
<evidence type="ECO:0000256" key="3">
    <source>
        <dbReference type="ARBA" id="ARBA00022571"/>
    </source>
</evidence>
<dbReference type="InterPro" id="IPR004662">
    <property type="entry name" value="AcgluKinase_fam"/>
</dbReference>
<dbReference type="PANTHER" id="PTHR23342:SF0">
    <property type="entry name" value="N-ACETYLGLUTAMATE SYNTHASE, MITOCHONDRIAL"/>
    <property type="match status" value="1"/>
</dbReference>
<evidence type="ECO:0000256" key="1">
    <source>
        <dbReference type="ARBA" id="ARBA00004828"/>
    </source>
</evidence>
<keyword evidence="3" id="KW-0055">Arginine biosynthesis</keyword>
<proteinExistence type="predicted"/>
<keyword evidence="7 11" id="KW-0418">Kinase</keyword>
<keyword evidence="6" id="KW-0547">Nucleotide-binding</keyword>
<evidence type="ECO:0000256" key="5">
    <source>
        <dbReference type="ARBA" id="ARBA00022679"/>
    </source>
</evidence>
<dbReference type="InterPro" id="IPR001048">
    <property type="entry name" value="Asp/Glu/Uridylate_kinase"/>
</dbReference>
<dbReference type="EC" id="2.7.2.8" evidence="2"/>
<evidence type="ECO:0000256" key="6">
    <source>
        <dbReference type="ARBA" id="ARBA00022741"/>
    </source>
</evidence>
<dbReference type="EMBL" id="JAFHKS010000044">
    <property type="protein sequence ID" value="MBN3547091.1"/>
    <property type="molecule type" value="Genomic_DNA"/>
</dbReference>
<dbReference type="Proteomes" id="UP001319060">
    <property type="component" value="Unassembled WGS sequence"/>
</dbReference>
<evidence type="ECO:0000256" key="4">
    <source>
        <dbReference type="ARBA" id="ARBA00022605"/>
    </source>
</evidence>
<dbReference type="NCBIfam" id="TIGR00761">
    <property type="entry name" value="argB"/>
    <property type="match status" value="1"/>
</dbReference>
<keyword evidence="12" id="KW-1185">Reference proteome</keyword>
<gene>
    <name evidence="11" type="primary">argB</name>
    <name evidence="11" type="ORF">JYA64_17415</name>
</gene>
<evidence type="ECO:0000256" key="2">
    <source>
        <dbReference type="ARBA" id="ARBA00013065"/>
    </source>
</evidence>
<dbReference type="Pfam" id="PF00696">
    <property type="entry name" value="AA_kinase"/>
    <property type="match status" value="1"/>
</dbReference>
<dbReference type="InterPro" id="IPR036393">
    <property type="entry name" value="AceGlu_kinase-like_sf"/>
</dbReference>
<dbReference type="GO" id="GO:0003991">
    <property type="term" value="F:acetylglutamate kinase activity"/>
    <property type="evidence" value="ECO:0007669"/>
    <property type="project" value="UniProtKB-EC"/>
</dbReference>
<evidence type="ECO:0000313" key="12">
    <source>
        <dbReference type="Proteomes" id="UP001319060"/>
    </source>
</evidence>
<evidence type="ECO:0000256" key="8">
    <source>
        <dbReference type="ARBA" id="ARBA00022840"/>
    </source>
</evidence>
<dbReference type="Gene3D" id="3.40.1160.10">
    <property type="entry name" value="Acetylglutamate kinase-like"/>
    <property type="match status" value="1"/>
</dbReference>
<dbReference type="RefSeq" id="WP_188401361.1">
    <property type="nucleotide sequence ID" value="NZ_BMCE01000001.1"/>
</dbReference>
<protein>
    <recommendedName>
        <fullName evidence="2">acetylglutamate kinase</fullName>
        <ecNumber evidence="2">2.7.2.8</ecNumber>
    </recommendedName>
</protein>
<dbReference type="CDD" id="cd04238">
    <property type="entry name" value="AAK_NAGK-like"/>
    <property type="match status" value="1"/>
</dbReference>
<evidence type="ECO:0000259" key="10">
    <source>
        <dbReference type="Pfam" id="PF00696"/>
    </source>
</evidence>
<keyword evidence="5 11" id="KW-0808">Transferase</keyword>
<evidence type="ECO:0000313" key="11">
    <source>
        <dbReference type="EMBL" id="MBN3547091.1"/>
    </source>
</evidence>
<sequence>MLHVIKIGGSTLADLEPAFFNSVKQKIQNGEKIVIVHGGGPEINKKLEETGLAVEKKDGIRVTNKETLSCVKAALKNIMNAALVKRLQQENIPAVGLCGSEESLIQCDFLDHVQYGWVGSVRKINTGVIKKLLDAEKVPVIAPLGVTNNGETVNINADTAAGETAAALSAKSICFVTDTPGIQISGEWEDSLTISEIHNGIQDGQIYGGMLPKVESAIKCLELNIDEVQITDQTLTGTRVVKEVVVS</sequence>
<organism evidence="11 12">
    <name type="scientific">Fictibacillus barbaricus</name>
    <dbReference type="NCBI Taxonomy" id="182136"/>
    <lineage>
        <taxon>Bacteria</taxon>
        <taxon>Bacillati</taxon>
        <taxon>Bacillota</taxon>
        <taxon>Bacilli</taxon>
        <taxon>Bacillales</taxon>
        <taxon>Fictibacillaceae</taxon>
        <taxon>Fictibacillus</taxon>
    </lineage>
</organism>
<comment type="pathway">
    <text evidence="1">Amino-acid biosynthesis; L-arginine biosynthesis; N(2)-acetyl-L-ornithine from L-glutamate: step 2/4.</text>
</comment>
<dbReference type="SUPFAM" id="SSF53633">
    <property type="entry name" value="Carbamate kinase-like"/>
    <property type="match status" value="1"/>
</dbReference>
<feature type="domain" description="Aspartate/glutamate/uridylate kinase" evidence="10">
    <location>
        <begin position="1"/>
        <end position="231"/>
    </location>
</feature>
<keyword evidence="8" id="KW-0067">ATP-binding</keyword>
<accession>A0ABS2ZKB6</accession>
<comment type="caution">
    <text evidence="11">The sequence shown here is derived from an EMBL/GenBank/DDBJ whole genome shotgun (WGS) entry which is preliminary data.</text>
</comment>
<name>A0ABS2ZKB6_9BACL</name>
<keyword evidence="4" id="KW-0028">Amino-acid biosynthesis</keyword>